<feature type="transmembrane region" description="Helical" evidence="9">
    <location>
        <begin position="51"/>
        <end position="70"/>
    </location>
</feature>
<evidence type="ECO:0000256" key="5">
    <source>
        <dbReference type="ARBA" id="ARBA00022692"/>
    </source>
</evidence>
<keyword evidence="4 9" id="KW-0997">Cell inner membrane</keyword>
<sequence>MIAFMLGYARVVDAVNRRIGRVMMWGLFAMMGILLWSSISKTFFLPSLWTLEMAQFAMVTYYILGGPYSIQLGSNVRMDLFYHNWSLRKKAWFDACTVLFLIFYLGVLFYGGLGSLAYSLGYWGDEPVTFFTGLVTGAEDVGRTERSSTAWRPVIWPIKTIMVVGFFLMLLQAISELFKDIARLNGAEVPA</sequence>
<keyword evidence="6 9" id="KW-1133">Transmembrane helix</keyword>
<dbReference type="Proteomes" id="UP000052022">
    <property type="component" value="Unassembled WGS sequence"/>
</dbReference>
<evidence type="ECO:0000256" key="6">
    <source>
        <dbReference type="ARBA" id="ARBA00022989"/>
    </source>
</evidence>
<evidence type="ECO:0000256" key="4">
    <source>
        <dbReference type="ARBA" id="ARBA00022519"/>
    </source>
</evidence>
<evidence type="ECO:0000256" key="7">
    <source>
        <dbReference type="ARBA" id="ARBA00023136"/>
    </source>
</evidence>
<feature type="domain" description="Tripartite ATP-independent periplasmic transporters DctQ component" evidence="10">
    <location>
        <begin position="30"/>
        <end position="182"/>
    </location>
</feature>
<comment type="similarity">
    <text evidence="8 9">Belongs to the TRAP transporter small permease family.</text>
</comment>
<evidence type="ECO:0000256" key="1">
    <source>
        <dbReference type="ARBA" id="ARBA00004429"/>
    </source>
</evidence>
<dbReference type="GO" id="GO:0005886">
    <property type="term" value="C:plasma membrane"/>
    <property type="evidence" value="ECO:0007669"/>
    <property type="project" value="UniProtKB-SubCell"/>
</dbReference>
<keyword evidence="3" id="KW-1003">Cell membrane</keyword>
<comment type="subunit">
    <text evidence="9">The complex comprises the extracytoplasmic solute receptor protein and the two transmembrane proteins.</text>
</comment>
<feature type="transmembrane region" description="Helical" evidence="9">
    <location>
        <begin position="91"/>
        <end position="113"/>
    </location>
</feature>
<feature type="transmembrane region" description="Helical" evidence="9">
    <location>
        <begin position="21"/>
        <end position="39"/>
    </location>
</feature>
<dbReference type="PANTHER" id="PTHR35011:SF4">
    <property type="entry name" value="SLL1102 PROTEIN"/>
    <property type="match status" value="1"/>
</dbReference>
<dbReference type="InterPro" id="IPR007387">
    <property type="entry name" value="TRAP_DctQ"/>
</dbReference>
<dbReference type="Pfam" id="PF04290">
    <property type="entry name" value="DctQ"/>
    <property type="match status" value="1"/>
</dbReference>
<dbReference type="OrthoDB" id="9794346at2"/>
<evidence type="ECO:0000256" key="3">
    <source>
        <dbReference type="ARBA" id="ARBA00022475"/>
    </source>
</evidence>
<keyword evidence="7 9" id="KW-0472">Membrane</keyword>
<evidence type="ECO:0000256" key="2">
    <source>
        <dbReference type="ARBA" id="ARBA00022448"/>
    </source>
</evidence>
<gene>
    <name evidence="11" type="ORF">TRM7557_01963</name>
</gene>
<dbReference type="PANTHER" id="PTHR35011">
    <property type="entry name" value="2,3-DIKETO-L-GULONATE TRAP TRANSPORTER SMALL PERMEASE PROTEIN YIAM"/>
    <property type="match status" value="1"/>
</dbReference>
<dbReference type="EMBL" id="CYSD01000032">
    <property type="protein sequence ID" value="CUH78617.1"/>
    <property type="molecule type" value="Genomic_DNA"/>
</dbReference>
<keyword evidence="2 9" id="KW-0813">Transport</keyword>
<name>A0A0N7LZU2_9RHOB</name>
<feature type="transmembrane region" description="Helical" evidence="9">
    <location>
        <begin position="154"/>
        <end position="174"/>
    </location>
</feature>
<organism evidence="11 12">
    <name type="scientific">Tritonibacter multivorans</name>
    <dbReference type="NCBI Taxonomy" id="928856"/>
    <lineage>
        <taxon>Bacteria</taxon>
        <taxon>Pseudomonadati</taxon>
        <taxon>Pseudomonadota</taxon>
        <taxon>Alphaproteobacteria</taxon>
        <taxon>Rhodobacterales</taxon>
        <taxon>Paracoccaceae</taxon>
        <taxon>Tritonibacter</taxon>
    </lineage>
</organism>
<evidence type="ECO:0000256" key="9">
    <source>
        <dbReference type="RuleBase" id="RU369079"/>
    </source>
</evidence>
<evidence type="ECO:0000259" key="10">
    <source>
        <dbReference type="Pfam" id="PF04290"/>
    </source>
</evidence>
<dbReference type="GO" id="GO:0022857">
    <property type="term" value="F:transmembrane transporter activity"/>
    <property type="evidence" value="ECO:0007669"/>
    <property type="project" value="UniProtKB-UniRule"/>
</dbReference>
<keyword evidence="12" id="KW-1185">Reference proteome</keyword>
<protein>
    <recommendedName>
        <fullName evidence="9">TRAP transporter small permease protein</fullName>
    </recommendedName>
</protein>
<comment type="subcellular location">
    <subcellularLocation>
        <location evidence="1 9">Cell inner membrane</location>
        <topology evidence="1 9">Multi-pass membrane protein</topology>
    </subcellularLocation>
</comment>
<dbReference type="AlphaFoldDB" id="A0A0N7LZU2"/>
<keyword evidence="5 9" id="KW-0812">Transmembrane</keyword>
<dbReference type="STRING" id="928856.SAMN04488049_12045"/>
<comment type="function">
    <text evidence="9">Part of the tripartite ATP-independent periplasmic (TRAP) transport system.</text>
</comment>
<evidence type="ECO:0000256" key="8">
    <source>
        <dbReference type="ARBA" id="ARBA00038436"/>
    </source>
</evidence>
<dbReference type="InterPro" id="IPR055348">
    <property type="entry name" value="DctQ"/>
</dbReference>
<evidence type="ECO:0000313" key="12">
    <source>
        <dbReference type="Proteomes" id="UP000052022"/>
    </source>
</evidence>
<reference evidence="11 12" key="1">
    <citation type="submission" date="2015-09" db="EMBL/GenBank/DDBJ databases">
        <authorList>
            <consortium name="Swine Surveillance"/>
        </authorList>
    </citation>
    <scope>NUCLEOTIDE SEQUENCE [LARGE SCALE GENOMIC DNA]</scope>
    <source>
        <strain evidence="11 12">CECT 7557</strain>
    </source>
</reference>
<proteinExistence type="inferred from homology"/>
<evidence type="ECO:0000313" key="11">
    <source>
        <dbReference type="EMBL" id="CUH78617.1"/>
    </source>
</evidence>
<accession>A0A0N7LZU2</accession>
<dbReference type="RefSeq" id="WP_058290031.1">
    <property type="nucleotide sequence ID" value="NZ_CYSD01000032.1"/>
</dbReference>